<evidence type="ECO:0000256" key="6">
    <source>
        <dbReference type="ARBA" id="ARBA00023157"/>
    </source>
</evidence>
<keyword evidence="8" id="KW-0547">Nucleotide-binding</keyword>
<keyword evidence="3 8" id="KW-0274">FAD</keyword>
<feature type="binding site" evidence="8">
    <location>
        <position position="111"/>
    </location>
    <ligand>
        <name>FAD</name>
        <dbReference type="ChEBI" id="CHEBI:57692"/>
    </ligand>
</feature>
<feature type="domain" description="Pyridine nucleotide-disulphide oxidoreductase dimerisation" evidence="11">
    <location>
        <begin position="353"/>
        <end position="446"/>
    </location>
</feature>
<dbReference type="SUPFAM" id="SSF51905">
    <property type="entry name" value="FAD/NAD(P)-binding domain"/>
    <property type="match status" value="1"/>
</dbReference>
<evidence type="ECO:0000259" key="11">
    <source>
        <dbReference type="Pfam" id="PF02852"/>
    </source>
</evidence>
<keyword evidence="2 10" id="KW-0285">Flavoprotein</keyword>
<organism evidence="13 14">
    <name type="scientific">Anaerospora hongkongensis</name>
    <dbReference type="NCBI Taxonomy" id="244830"/>
    <lineage>
        <taxon>Bacteria</taxon>
        <taxon>Bacillati</taxon>
        <taxon>Bacillota</taxon>
        <taxon>Negativicutes</taxon>
        <taxon>Selenomonadales</taxon>
        <taxon>Sporomusaceae</taxon>
        <taxon>Anaerospora</taxon>
    </lineage>
</organism>
<dbReference type="InterPro" id="IPR004099">
    <property type="entry name" value="Pyr_nucl-diS_OxRdtase_dimer"/>
</dbReference>
<dbReference type="SUPFAM" id="SSF55424">
    <property type="entry name" value="FAD/NAD-linked reductases, dimerisation (C-terminal) domain"/>
    <property type="match status" value="1"/>
</dbReference>
<accession>A0A4R1Q312</accession>
<gene>
    <name evidence="13" type="ORF">EV210_10163</name>
</gene>
<dbReference type="InterPro" id="IPR012999">
    <property type="entry name" value="Pyr_OxRdtase_I_AS"/>
</dbReference>
<evidence type="ECO:0000256" key="8">
    <source>
        <dbReference type="PIRSR" id="PIRSR000350-3"/>
    </source>
</evidence>
<evidence type="ECO:0000256" key="3">
    <source>
        <dbReference type="ARBA" id="ARBA00022827"/>
    </source>
</evidence>
<dbReference type="InterPro" id="IPR023753">
    <property type="entry name" value="FAD/NAD-binding_dom"/>
</dbReference>
<feature type="disulfide bond" description="Redox-active" evidence="9">
    <location>
        <begin position="40"/>
        <end position="45"/>
    </location>
</feature>
<dbReference type="PIRSF" id="PIRSF000350">
    <property type="entry name" value="Mercury_reductase_MerA"/>
    <property type="match status" value="1"/>
</dbReference>
<dbReference type="InterPro" id="IPR016156">
    <property type="entry name" value="FAD/NAD-linked_Rdtase_dimer_sf"/>
</dbReference>
<dbReference type="Gene3D" id="3.50.50.60">
    <property type="entry name" value="FAD/NAD(P)-binding domain"/>
    <property type="match status" value="2"/>
</dbReference>
<evidence type="ECO:0000313" key="14">
    <source>
        <dbReference type="Proteomes" id="UP000295063"/>
    </source>
</evidence>
<keyword evidence="14" id="KW-1185">Reference proteome</keyword>
<evidence type="ECO:0000256" key="9">
    <source>
        <dbReference type="PIRSR" id="PIRSR000350-4"/>
    </source>
</evidence>
<dbReference type="EMBL" id="SLUI01000001">
    <property type="protein sequence ID" value="TCL39868.1"/>
    <property type="molecule type" value="Genomic_DNA"/>
</dbReference>
<dbReference type="InterPro" id="IPR050151">
    <property type="entry name" value="Class-I_Pyr_Nuc-Dis_Oxidored"/>
</dbReference>
<evidence type="ECO:0000313" key="13">
    <source>
        <dbReference type="EMBL" id="TCL39868.1"/>
    </source>
</evidence>
<evidence type="ECO:0000256" key="4">
    <source>
        <dbReference type="ARBA" id="ARBA00023002"/>
    </source>
</evidence>
<dbReference type="OrthoDB" id="9807946at2"/>
<dbReference type="AlphaFoldDB" id="A0A4R1Q312"/>
<evidence type="ECO:0000256" key="7">
    <source>
        <dbReference type="ARBA" id="ARBA00023284"/>
    </source>
</evidence>
<sequence>MKQYDVVVIGSGSANIVLDAALEQGLKCAMIEKGRFGGTCLTRGCIPTKVMVTAADYIREIDGLSKIGVDVAPARMNWETVSRRVWQKINECNDILAYYTTKNVDIYQGTGYFTSEKVLQVALNDGTLSDEFTAEKIFIAVGSRTNIPSIAGLEEAGYLTSESLFGDKYPETPYKSLVIVGGGPIGTEFAHVFTAAGTKVTLVQRNTRLLPKEDEEFSAQILKDLRSFGINVLLHHIPTAVRVENGEKIITFSDKITSESCEVRAEEILLASGIRPNTDLLHLENTSIITDSGGWINTNEFLETNVDGVWAFGDVNGAAPFRHKANYEAEIVVHNLFGEQQLQDWRWARYDLIPVVTFTYPQVAHVGLTEQQAIQAGYEVLTAKHHYSSTSKGFALGFDPGDEHDGFVKIVVDKQTNLILGAHLIGPQASILLQPFVNLMNAGETILTPVNDHIASKSAMELRASRMTRYLDPHSVQSISETMTPHPSLAEVIMWVRYYLEGK</sequence>
<keyword evidence="7 10" id="KW-0676">Redox-active center</keyword>
<dbReference type="Pfam" id="PF02852">
    <property type="entry name" value="Pyr_redox_dim"/>
    <property type="match status" value="1"/>
</dbReference>
<evidence type="ECO:0000256" key="10">
    <source>
        <dbReference type="RuleBase" id="RU003691"/>
    </source>
</evidence>
<dbReference type="PROSITE" id="PS00076">
    <property type="entry name" value="PYRIDINE_REDOX_1"/>
    <property type="match status" value="1"/>
</dbReference>
<feature type="binding site" evidence="8">
    <location>
        <begin position="181"/>
        <end position="188"/>
    </location>
    <ligand>
        <name>NAD(+)</name>
        <dbReference type="ChEBI" id="CHEBI:57540"/>
    </ligand>
</feature>
<feature type="binding site" evidence="8">
    <location>
        <position position="273"/>
    </location>
    <ligand>
        <name>NAD(+)</name>
        <dbReference type="ChEBI" id="CHEBI:57540"/>
    </ligand>
</feature>
<dbReference type="RefSeq" id="WP_132073843.1">
    <property type="nucleotide sequence ID" value="NZ_SLUI01000001.1"/>
</dbReference>
<evidence type="ECO:0000256" key="5">
    <source>
        <dbReference type="ARBA" id="ARBA00023027"/>
    </source>
</evidence>
<reference evidence="13 14" key="1">
    <citation type="submission" date="2019-03" db="EMBL/GenBank/DDBJ databases">
        <title>Genomic Encyclopedia of Type Strains, Phase IV (KMG-IV): sequencing the most valuable type-strain genomes for metagenomic binning, comparative biology and taxonomic classification.</title>
        <authorList>
            <person name="Goeker M."/>
        </authorList>
    </citation>
    <scope>NUCLEOTIDE SEQUENCE [LARGE SCALE GENOMIC DNA]</scope>
    <source>
        <strain evidence="13 14">DSM 15969</strain>
    </source>
</reference>
<dbReference type="PANTHER" id="PTHR22912:SF151">
    <property type="entry name" value="DIHYDROLIPOYL DEHYDROGENASE, MITOCHONDRIAL"/>
    <property type="match status" value="1"/>
</dbReference>
<dbReference type="InterPro" id="IPR001100">
    <property type="entry name" value="Pyr_nuc-diS_OxRdtase"/>
</dbReference>
<dbReference type="Pfam" id="PF07992">
    <property type="entry name" value="Pyr_redox_2"/>
    <property type="match status" value="1"/>
</dbReference>
<keyword evidence="4 10" id="KW-0560">Oxidoreductase</keyword>
<feature type="binding site" evidence="8">
    <location>
        <position position="49"/>
    </location>
    <ligand>
        <name>FAD</name>
        <dbReference type="ChEBI" id="CHEBI:57692"/>
    </ligand>
</feature>
<evidence type="ECO:0000256" key="1">
    <source>
        <dbReference type="ARBA" id="ARBA00007532"/>
    </source>
</evidence>
<proteinExistence type="inferred from homology"/>
<dbReference type="GO" id="GO:0004148">
    <property type="term" value="F:dihydrolipoyl dehydrogenase (NADH) activity"/>
    <property type="evidence" value="ECO:0007669"/>
    <property type="project" value="TreeGrafter"/>
</dbReference>
<dbReference type="PRINTS" id="PR00368">
    <property type="entry name" value="FADPNR"/>
</dbReference>
<dbReference type="GO" id="GO:0050660">
    <property type="term" value="F:flavin adenine dinucleotide binding"/>
    <property type="evidence" value="ECO:0007669"/>
    <property type="project" value="TreeGrafter"/>
</dbReference>
<evidence type="ECO:0000256" key="2">
    <source>
        <dbReference type="ARBA" id="ARBA00022630"/>
    </source>
</evidence>
<dbReference type="PANTHER" id="PTHR22912">
    <property type="entry name" value="DISULFIDE OXIDOREDUCTASE"/>
    <property type="match status" value="1"/>
</dbReference>
<comment type="caution">
    <text evidence="13">The sequence shown here is derived from an EMBL/GenBank/DDBJ whole genome shotgun (WGS) entry which is preliminary data.</text>
</comment>
<comment type="cofactor">
    <cofactor evidence="8">
        <name>FAD</name>
        <dbReference type="ChEBI" id="CHEBI:57692"/>
    </cofactor>
    <text evidence="8">Binds 1 FAD per subunit.</text>
</comment>
<evidence type="ECO:0000259" key="12">
    <source>
        <dbReference type="Pfam" id="PF07992"/>
    </source>
</evidence>
<dbReference type="Proteomes" id="UP000295063">
    <property type="component" value="Unassembled WGS sequence"/>
</dbReference>
<keyword evidence="6" id="KW-1015">Disulfide bond</keyword>
<protein>
    <submittedName>
        <fullName evidence="13">Dihydrolipoamide dehydrogenase</fullName>
    </submittedName>
</protein>
<keyword evidence="5 8" id="KW-0520">NAD</keyword>
<feature type="domain" description="FAD/NAD(P)-binding" evidence="12">
    <location>
        <begin position="4"/>
        <end position="325"/>
    </location>
</feature>
<name>A0A4R1Q312_9FIRM</name>
<feature type="binding site" evidence="8">
    <location>
        <position position="314"/>
    </location>
    <ligand>
        <name>FAD</name>
        <dbReference type="ChEBI" id="CHEBI:57692"/>
    </ligand>
</feature>
<dbReference type="InterPro" id="IPR036188">
    <property type="entry name" value="FAD/NAD-bd_sf"/>
</dbReference>
<comment type="similarity">
    <text evidence="1 10">Belongs to the class-I pyridine nucleotide-disulfide oxidoreductase family.</text>
</comment>
<dbReference type="Gene3D" id="3.30.390.30">
    <property type="match status" value="1"/>
</dbReference>
<dbReference type="PRINTS" id="PR00411">
    <property type="entry name" value="PNDRDTASEI"/>
</dbReference>
<dbReference type="GO" id="GO:0006103">
    <property type="term" value="P:2-oxoglutarate metabolic process"/>
    <property type="evidence" value="ECO:0007669"/>
    <property type="project" value="TreeGrafter"/>
</dbReference>